<organism evidence="2 3">
    <name type="scientific">Pleuronectes platessa</name>
    <name type="common">European plaice</name>
    <dbReference type="NCBI Taxonomy" id="8262"/>
    <lineage>
        <taxon>Eukaryota</taxon>
        <taxon>Metazoa</taxon>
        <taxon>Chordata</taxon>
        <taxon>Craniata</taxon>
        <taxon>Vertebrata</taxon>
        <taxon>Euteleostomi</taxon>
        <taxon>Actinopterygii</taxon>
        <taxon>Neopterygii</taxon>
        <taxon>Teleostei</taxon>
        <taxon>Neoteleostei</taxon>
        <taxon>Acanthomorphata</taxon>
        <taxon>Carangaria</taxon>
        <taxon>Pleuronectiformes</taxon>
        <taxon>Pleuronectoidei</taxon>
        <taxon>Pleuronectidae</taxon>
        <taxon>Pleuronectes</taxon>
    </lineage>
</organism>
<gene>
    <name evidence="2" type="ORF">PLEPLA_LOCUS7531</name>
</gene>
<evidence type="ECO:0000256" key="1">
    <source>
        <dbReference type="SAM" id="MobiDB-lite"/>
    </source>
</evidence>
<evidence type="ECO:0000313" key="3">
    <source>
        <dbReference type="Proteomes" id="UP001153269"/>
    </source>
</evidence>
<reference evidence="2" key="1">
    <citation type="submission" date="2020-03" db="EMBL/GenBank/DDBJ databases">
        <authorList>
            <person name="Weist P."/>
        </authorList>
    </citation>
    <scope>NUCLEOTIDE SEQUENCE</scope>
</reference>
<dbReference type="EMBL" id="CADEAL010000403">
    <property type="protein sequence ID" value="CAB1419680.1"/>
    <property type="molecule type" value="Genomic_DNA"/>
</dbReference>
<sequence>MVSTLIMFARPPNWGQPWKETHLQCRDTNTTVDPERRHLDSPPDCCSTYFAFECPSTHISERRRPQKSLQNPPVPHHHHHHRLSPLFSSKAINPPCNFFNCGS</sequence>
<comment type="caution">
    <text evidence="2">The sequence shown here is derived from an EMBL/GenBank/DDBJ whole genome shotgun (WGS) entry which is preliminary data.</text>
</comment>
<protein>
    <submittedName>
        <fullName evidence="2">Uncharacterized protein</fullName>
    </submittedName>
</protein>
<proteinExistence type="predicted"/>
<dbReference type="AlphaFoldDB" id="A0A9N7TVC5"/>
<evidence type="ECO:0000313" key="2">
    <source>
        <dbReference type="EMBL" id="CAB1419680.1"/>
    </source>
</evidence>
<keyword evidence="3" id="KW-1185">Reference proteome</keyword>
<feature type="region of interest" description="Disordered" evidence="1">
    <location>
        <begin position="58"/>
        <end position="94"/>
    </location>
</feature>
<accession>A0A9N7TVC5</accession>
<dbReference type="Proteomes" id="UP001153269">
    <property type="component" value="Unassembled WGS sequence"/>
</dbReference>
<name>A0A9N7TVC5_PLEPL</name>